<dbReference type="EMBL" id="CP027059">
    <property type="protein sequence ID" value="UQZ84186.1"/>
    <property type="molecule type" value="Genomic_DNA"/>
</dbReference>
<keyword evidence="3" id="KW-1185">Reference proteome</keyword>
<dbReference type="Pfam" id="PF05787">
    <property type="entry name" value="PhoX"/>
    <property type="match status" value="1"/>
</dbReference>
<reference evidence="2" key="1">
    <citation type="submission" date="2018-02" db="EMBL/GenBank/DDBJ databases">
        <authorList>
            <person name="Kim S.-K."/>
            <person name="Jung H.-I."/>
            <person name="Lee S.-W."/>
        </authorList>
    </citation>
    <scope>NUCLEOTIDE SEQUENCE</scope>
    <source>
        <strain evidence="2">SK3146</strain>
    </source>
</reference>
<evidence type="ECO:0000256" key="1">
    <source>
        <dbReference type="SAM" id="MobiDB-lite"/>
    </source>
</evidence>
<protein>
    <recommendedName>
        <fullName evidence="4">Phosphatase</fullName>
    </recommendedName>
</protein>
<dbReference type="SUPFAM" id="SSF50969">
    <property type="entry name" value="YVTN repeat-like/Quinoprotein amine dehydrogenase"/>
    <property type="match status" value="1"/>
</dbReference>
<dbReference type="PANTHER" id="PTHR35399">
    <property type="entry name" value="SLR8030 PROTEIN"/>
    <property type="match status" value="1"/>
</dbReference>
<organism evidence="2 3">
    <name type="scientific">Paenibacillus konkukensis</name>
    <dbReference type="NCBI Taxonomy" id="2020716"/>
    <lineage>
        <taxon>Bacteria</taxon>
        <taxon>Bacillati</taxon>
        <taxon>Bacillota</taxon>
        <taxon>Bacilli</taxon>
        <taxon>Bacillales</taxon>
        <taxon>Paenibacillaceae</taxon>
        <taxon>Paenibacillus</taxon>
    </lineage>
</organism>
<dbReference type="RefSeq" id="WP_249866121.1">
    <property type="nucleotide sequence ID" value="NZ_CP027059.1"/>
</dbReference>
<dbReference type="InterPro" id="IPR011044">
    <property type="entry name" value="Quino_amine_DH_bsu"/>
</dbReference>
<name>A0ABY4RP05_9BACL</name>
<dbReference type="InterPro" id="IPR011042">
    <property type="entry name" value="6-blade_b-propeller_TolB-like"/>
</dbReference>
<evidence type="ECO:0008006" key="4">
    <source>
        <dbReference type="Google" id="ProtNLM"/>
    </source>
</evidence>
<dbReference type="Gene3D" id="2.120.10.30">
    <property type="entry name" value="TolB, C-terminal domain"/>
    <property type="match status" value="1"/>
</dbReference>
<dbReference type="InterPro" id="IPR008557">
    <property type="entry name" value="PhoX"/>
</dbReference>
<accession>A0ABY4RP05</accession>
<dbReference type="InterPro" id="IPR006311">
    <property type="entry name" value="TAT_signal"/>
</dbReference>
<evidence type="ECO:0000313" key="3">
    <source>
        <dbReference type="Proteomes" id="UP001057134"/>
    </source>
</evidence>
<proteinExistence type="predicted"/>
<reference evidence="2" key="2">
    <citation type="journal article" date="2021" name="J Anim Sci Technol">
        <title>Complete genome sequence of Paenibacillus konkukensis sp. nov. SK3146 as a potential probiotic strain.</title>
        <authorList>
            <person name="Jung H.I."/>
            <person name="Park S."/>
            <person name="Niu K.M."/>
            <person name="Lee S.W."/>
            <person name="Kothari D."/>
            <person name="Yi K.J."/>
            <person name="Kim S.K."/>
        </authorList>
    </citation>
    <scope>NUCLEOTIDE SEQUENCE</scope>
    <source>
        <strain evidence="2">SK3146</strain>
    </source>
</reference>
<dbReference type="PROSITE" id="PS51318">
    <property type="entry name" value="TAT"/>
    <property type="match status" value="1"/>
</dbReference>
<evidence type="ECO:0000313" key="2">
    <source>
        <dbReference type="EMBL" id="UQZ84186.1"/>
    </source>
</evidence>
<sequence length="554" mass="58718">MSEKKPISRRTFLAYLGTGAAAIVAASSGLGAFQGKAFAADALFSLQTNKITDAFQPIEPAANGELLLPKGFKAHVLAAYGDSINPKGDVFGYGSSFTRFFPIDGSNVKGLLWVNHASDHHGPHNGRRTDGQLSLAQIKATLANQGASIIEIYRDQDGDWKMDTESANARRITGYDPFELTGPARGSQSVHGAATVQGTVVCGSGVQTLWGTVLCGEGRFGAIGRDTGLDQTHYGWIWEGHPGDRSFQLRKHTALGRFQHGGAAMTLSKNGRVVVYMGGSAAHECIYKFVSKGTYAASAGKANAELLTEGKLYAADLEKGQWIELTIEAVRRTLDDSDFRVPSPLNKRKETLTDLFREQADVLTHAHEAAVILGATPTDRPAGLALHPSDGSLYVSHTSHARHGNIHGYMNRVIEKNGDPGADSFDFDVASAGGSSSGYSCPESMSFDSNGNLWTASDMPADKLNQGTIAAFKNNGLYLLPASKKQGGSALQFASAPGSAHFAGQSFAPDERTLFLSVQQPEPGESAPSSGAWPNRPGDRAPLPAVVAISGFHA</sequence>
<dbReference type="Proteomes" id="UP001057134">
    <property type="component" value="Chromosome"/>
</dbReference>
<gene>
    <name evidence="2" type="ORF">SK3146_03419</name>
</gene>
<feature type="region of interest" description="Disordered" evidence="1">
    <location>
        <begin position="519"/>
        <end position="541"/>
    </location>
</feature>
<dbReference type="PANTHER" id="PTHR35399:SF2">
    <property type="entry name" value="DUF839 DOMAIN-CONTAINING PROTEIN"/>
    <property type="match status" value="1"/>
</dbReference>